<keyword evidence="1" id="KW-1133">Transmembrane helix</keyword>
<reference evidence="4" key="1">
    <citation type="journal article" date="2019" name="Int. J. Syst. Evol. Microbiol.">
        <title>The Global Catalogue of Microorganisms (GCM) 10K type strain sequencing project: providing services to taxonomists for standard genome sequencing and annotation.</title>
        <authorList>
            <consortium name="The Broad Institute Genomics Platform"/>
            <consortium name="The Broad Institute Genome Sequencing Center for Infectious Disease"/>
            <person name="Wu L."/>
            <person name="Ma J."/>
        </authorList>
    </citation>
    <scope>NUCLEOTIDE SEQUENCE [LARGE SCALE GENOMIC DNA]</scope>
    <source>
        <strain evidence="4">KCTC 22245</strain>
    </source>
</reference>
<sequence length="102" mass="10588">MFGAKAVGLTLLAGSAMSVFGAVALGVTAVEQQWEPDRVLAATAALAMIAEACFWLGGGLVGLSMIRRRRVAVAGWAGRVAFLAPMLSRSGSHEEKQNAISE</sequence>
<keyword evidence="2" id="KW-0732">Signal</keyword>
<evidence type="ECO:0000313" key="4">
    <source>
        <dbReference type="Proteomes" id="UP001595607"/>
    </source>
</evidence>
<keyword evidence="1" id="KW-0812">Transmembrane</keyword>
<feature type="transmembrane region" description="Helical" evidence="1">
    <location>
        <begin position="40"/>
        <end position="63"/>
    </location>
</feature>
<dbReference type="RefSeq" id="WP_189570375.1">
    <property type="nucleotide sequence ID" value="NZ_BMXU01000001.1"/>
</dbReference>
<proteinExistence type="predicted"/>
<gene>
    <name evidence="3" type="ORF">ACFONP_05940</name>
</gene>
<organism evidence="3 4">
    <name type="scientific">Parvularcula lutaonensis</name>
    <dbReference type="NCBI Taxonomy" id="491923"/>
    <lineage>
        <taxon>Bacteria</taxon>
        <taxon>Pseudomonadati</taxon>
        <taxon>Pseudomonadota</taxon>
        <taxon>Alphaproteobacteria</taxon>
        <taxon>Parvularculales</taxon>
        <taxon>Parvularculaceae</taxon>
        <taxon>Parvularcula</taxon>
    </lineage>
</organism>
<feature type="chain" id="PRO_5046909688" evidence="2">
    <location>
        <begin position="22"/>
        <end position="102"/>
    </location>
</feature>
<keyword evidence="4" id="KW-1185">Reference proteome</keyword>
<evidence type="ECO:0000313" key="3">
    <source>
        <dbReference type="EMBL" id="MFC3302269.1"/>
    </source>
</evidence>
<name>A0ABV7MCA4_9PROT</name>
<dbReference type="Proteomes" id="UP001595607">
    <property type="component" value="Unassembled WGS sequence"/>
</dbReference>
<dbReference type="EMBL" id="JBHRVA010000002">
    <property type="protein sequence ID" value="MFC3302269.1"/>
    <property type="molecule type" value="Genomic_DNA"/>
</dbReference>
<comment type="caution">
    <text evidence="3">The sequence shown here is derived from an EMBL/GenBank/DDBJ whole genome shotgun (WGS) entry which is preliminary data.</text>
</comment>
<keyword evidence="1" id="KW-0472">Membrane</keyword>
<accession>A0ABV7MCA4</accession>
<feature type="signal peptide" evidence="2">
    <location>
        <begin position="1"/>
        <end position="21"/>
    </location>
</feature>
<protein>
    <submittedName>
        <fullName evidence="3">Uncharacterized protein</fullName>
    </submittedName>
</protein>
<evidence type="ECO:0000256" key="1">
    <source>
        <dbReference type="SAM" id="Phobius"/>
    </source>
</evidence>
<evidence type="ECO:0000256" key="2">
    <source>
        <dbReference type="SAM" id="SignalP"/>
    </source>
</evidence>